<gene>
    <name evidence="1" type="ORF">Van01_29740</name>
</gene>
<protein>
    <submittedName>
        <fullName evidence="1">Uncharacterized protein</fullName>
    </submittedName>
</protein>
<organism evidence="1 2">
    <name type="scientific">Micromonospora andamanensis</name>
    <dbReference type="NCBI Taxonomy" id="1287068"/>
    <lineage>
        <taxon>Bacteria</taxon>
        <taxon>Bacillati</taxon>
        <taxon>Actinomycetota</taxon>
        <taxon>Actinomycetes</taxon>
        <taxon>Micromonosporales</taxon>
        <taxon>Micromonosporaceae</taxon>
        <taxon>Micromonospora</taxon>
    </lineage>
</organism>
<sequence length="282" mass="30961">MSLTLRGAAALVRPDDLPYEPDEALLAYHRDLLAPYGIEVDEDLMKQSRNIGFRELAEELMDRRPSPFGPPDLLILAYGLPDRYPLKTVTTRLNALFGGRSHSFAVSEQGLQAPFTALRVADAYTRSGKKSSLALFVCEQTTLPYRDPLVHDTPLLDSGVLLYFDTDSRSGFRFTASRAAGADVPLGDLLAGHRTALPPGPTLLVAGPWPADDQLSGVDLPVHRCQPGGYCTSVWLDLARHHEQWATRYANLVLCDTDPRTGRSQLAVLSNAGAPERRETRP</sequence>
<reference evidence="1 2" key="1">
    <citation type="submission" date="2021-01" db="EMBL/GenBank/DDBJ databases">
        <title>Whole genome shotgun sequence of Verrucosispora andamanensis NBRC 109075.</title>
        <authorList>
            <person name="Komaki H."/>
            <person name="Tamura T."/>
        </authorList>
    </citation>
    <scope>NUCLEOTIDE SEQUENCE [LARGE SCALE GENOMIC DNA]</scope>
    <source>
        <strain evidence="1 2">NBRC 109075</strain>
    </source>
</reference>
<dbReference type="RefSeq" id="WP_204007161.1">
    <property type="nucleotide sequence ID" value="NZ_BOOZ01000014.1"/>
</dbReference>
<evidence type="ECO:0000313" key="2">
    <source>
        <dbReference type="Proteomes" id="UP000647017"/>
    </source>
</evidence>
<accession>A0ABQ4HVU5</accession>
<evidence type="ECO:0000313" key="1">
    <source>
        <dbReference type="EMBL" id="GIJ09760.1"/>
    </source>
</evidence>
<keyword evidence="2" id="KW-1185">Reference proteome</keyword>
<comment type="caution">
    <text evidence="1">The sequence shown here is derived from an EMBL/GenBank/DDBJ whole genome shotgun (WGS) entry which is preliminary data.</text>
</comment>
<proteinExistence type="predicted"/>
<dbReference type="EMBL" id="BOOZ01000014">
    <property type="protein sequence ID" value="GIJ09760.1"/>
    <property type="molecule type" value="Genomic_DNA"/>
</dbReference>
<dbReference type="Proteomes" id="UP000647017">
    <property type="component" value="Unassembled WGS sequence"/>
</dbReference>
<name>A0ABQ4HVU5_9ACTN</name>